<dbReference type="Proteomes" id="UP000006911">
    <property type="component" value="Unassembled WGS sequence"/>
</dbReference>
<evidence type="ECO:0000256" key="4">
    <source>
        <dbReference type="ARBA" id="ARBA00011378"/>
    </source>
</evidence>
<dbReference type="STRING" id="656061.D5GG31"/>
<dbReference type="GO" id="GO:0000931">
    <property type="term" value="C:gamma-tubulin ring complex"/>
    <property type="evidence" value="ECO:0007669"/>
    <property type="project" value="InterPro"/>
</dbReference>
<evidence type="ECO:0000256" key="8">
    <source>
        <dbReference type="ARBA" id="ARBA00029810"/>
    </source>
</evidence>
<keyword evidence="10" id="KW-1185">Reference proteome</keyword>
<proteinExistence type="inferred from homology"/>
<dbReference type="HOGENOM" id="CLU_1723656_0_0_1"/>
<dbReference type="GO" id="GO:0051415">
    <property type="term" value="P:microtubule nucleation by interphase microtubule organizing center"/>
    <property type="evidence" value="ECO:0007669"/>
    <property type="project" value="TreeGrafter"/>
</dbReference>
<evidence type="ECO:0000313" key="9">
    <source>
        <dbReference type="EMBL" id="CAZ83474.1"/>
    </source>
</evidence>
<keyword evidence="7" id="KW-0206">Cytoskeleton</keyword>
<dbReference type="InParanoid" id="D5GG31"/>
<reference evidence="9 10" key="1">
    <citation type="journal article" date="2010" name="Nature">
        <title>Perigord black truffle genome uncovers evolutionary origins and mechanisms of symbiosis.</title>
        <authorList>
            <person name="Martin F."/>
            <person name="Kohler A."/>
            <person name="Murat C."/>
            <person name="Balestrini R."/>
            <person name="Coutinho P.M."/>
            <person name="Jaillon O."/>
            <person name="Montanini B."/>
            <person name="Morin E."/>
            <person name="Noel B."/>
            <person name="Percudani R."/>
            <person name="Porcel B."/>
            <person name="Rubini A."/>
            <person name="Amicucci A."/>
            <person name="Amselem J."/>
            <person name="Anthouard V."/>
            <person name="Arcioni S."/>
            <person name="Artiguenave F."/>
            <person name="Aury J.M."/>
            <person name="Ballario P."/>
            <person name="Bolchi A."/>
            <person name="Brenna A."/>
            <person name="Brun A."/>
            <person name="Buee M."/>
            <person name="Cantarel B."/>
            <person name="Chevalier G."/>
            <person name="Couloux A."/>
            <person name="Da Silva C."/>
            <person name="Denoeud F."/>
            <person name="Duplessis S."/>
            <person name="Ghignone S."/>
            <person name="Hilselberger B."/>
            <person name="Iotti M."/>
            <person name="Marcais B."/>
            <person name="Mello A."/>
            <person name="Miranda M."/>
            <person name="Pacioni G."/>
            <person name="Quesneville H."/>
            <person name="Riccioni C."/>
            <person name="Ruotolo R."/>
            <person name="Splivallo R."/>
            <person name="Stocchi V."/>
            <person name="Tisserant E."/>
            <person name="Viscomi A.R."/>
            <person name="Zambonelli A."/>
            <person name="Zampieri E."/>
            <person name="Henrissat B."/>
            <person name="Lebrun M.H."/>
            <person name="Paolocci F."/>
            <person name="Bonfante P."/>
            <person name="Ottonello S."/>
            <person name="Wincker P."/>
        </authorList>
    </citation>
    <scope>NUCLEOTIDE SEQUENCE [LARGE SCALE GENOMIC DNA]</scope>
    <source>
        <strain evidence="9 10">Mel28</strain>
    </source>
</reference>
<gene>
    <name evidence="9" type="ORF">GSTUM_00001971001</name>
</gene>
<dbReference type="InterPro" id="IPR022214">
    <property type="entry name" value="MZT1"/>
</dbReference>
<dbReference type="PANTHER" id="PTHR28520:SF2">
    <property type="entry name" value="MITOTIC-SPINDLE ORGANIZING PROTEIN 1"/>
    <property type="match status" value="1"/>
</dbReference>
<dbReference type="PANTHER" id="PTHR28520">
    <property type="entry name" value="MITOTIC-SPINDLE ORGANIZING PROTEIN 1"/>
    <property type="match status" value="1"/>
</dbReference>
<comment type="subunit">
    <text evidence="4">Part of the gamma-tubulin complex.</text>
</comment>
<dbReference type="GeneID" id="9184538"/>
<evidence type="ECO:0000313" key="10">
    <source>
        <dbReference type="Proteomes" id="UP000006911"/>
    </source>
</evidence>
<name>D5GG31_TUBMM</name>
<comment type="function">
    <text evidence="1">Required for gamma-tubulin complex recruitment to the microtubule organizing center (MTOC).</text>
</comment>
<dbReference type="KEGG" id="tml:GSTUM_00001971001"/>
<comment type="subcellular location">
    <subcellularLocation>
        <location evidence="2">Cytoplasm</location>
        <location evidence="2">Cytoskeleton</location>
        <location evidence="2">Microtubule organizing center</location>
        <location evidence="2">Spindle pole body</location>
    </subcellularLocation>
</comment>
<evidence type="ECO:0000256" key="3">
    <source>
        <dbReference type="ARBA" id="ARBA00011015"/>
    </source>
</evidence>
<dbReference type="RefSeq" id="XP_002839283.1">
    <property type="nucleotide sequence ID" value="XM_002839237.1"/>
</dbReference>
<dbReference type="eggNOG" id="ENOG502S6UI">
    <property type="taxonomic scope" value="Eukaryota"/>
</dbReference>
<dbReference type="GO" id="GO:0031021">
    <property type="term" value="C:interphase microtubule organizing center"/>
    <property type="evidence" value="ECO:0007669"/>
    <property type="project" value="TreeGrafter"/>
</dbReference>
<dbReference type="Pfam" id="PF12554">
    <property type="entry name" value="MOZART1"/>
    <property type="match status" value="1"/>
</dbReference>
<organism evidence="9 10">
    <name type="scientific">Tuber melanosporum (strain Mel28)</name>
    <name type="common">Perigord black truffle</name>
    <dbReference type="NCBI Taxonomy" id="656061"/>
    <lineage>
        <taxon>Eukaryota</taxon>
        <taxon>Fungi</taxon>
        <taxon>Dikarya</taxon>
        <taxon>Ascomycota</taxon>
        <taxon>Pezizomycotina</taxon>
        <taxon>Pezizomycetes</taxon>
        <taxon>Pezizales</taxon>
        <taxon>Tuberaceae</taxon>
        <taxon>Tuber</taxon>
    </lineage>
</organism>
<dbReference type="GO" id="GO:0033566">
    <property type="term" value="P:gamma-tubulin complex localization"/>
    <property type="evidence" value="ECO:0007669"/>
    <property type="project" value="InterPro"/>
</dbReference>
<dbReference type="GO" id="GO:0005819">
    <property type="term" value="C:spindle"/>
    <property type="evidence" value="ECO:0007669"/>
    <property type="project" value="TreeGrafter"/>
</dbReference>
<dbReference type="AlphaFoldDB" id="D5GG31"/>
<sequence length="152" mass="16705">MPDLLHAPPTGGKPIAPPSPHVPLTLVLYTAMTSPLPADWSYNTILPKTIPLNSQRFQPYTLVTASRLFRPPHTTSAKNTMSTRPSKQQAAREVIDILHEISTLLNTHLDRTTLSLCVSLVENGVHPDALAAVIKELRRESGQLNMGQLEET</sequence>
<evidence type="ECO:0000256" key="5">
    <source>
        <dbReference type="ARBA" id="ARBA00016992"/>
    </source>
</evidence>
<keyword evidence="6" id="KW-0963">Cytoplasm</keyword>
<dbReference type="EMBL" id="FN430236">
    <property type="protein sequence ID" value="CAZ83474.1"/>
    <property type="molecule type" value="Genomic_DNA"/>
</dbReference>
<accession>D5GG31</accession>
<comment type="similarity">
    <text evidence="3">Belongs to the MOZART1 family.</text>
</comment>
<evidence type="ECO:0000256" key="7">
    <source>
        <dbReference type="ARBA" id="ARBA00023212"/>
    </source>
</evidence>
<dbReference type="GO" id="GO:0044732">
    <property type="term" value="C:mitotic spindle pole body"/>
    <property type="evidence" value="ECO:0007669"/>
    <property type="project" value="TreeGrafter"/>
</dbReference>
<evidence type="ECO:0000256" key="1">
    <source>
        <dbReference type="ARBA" id="ARBA00003060"/>
    </source>
</evidence>
<evidence type="ECO:0000256" key="2">
    <source>
        <dbReference type="ARBA" id="ARBA00004317"/>
    </source>
</evidence>
<evidence type="ECO:0000256" key="6">
    <source>
        <dbReference type="ARBA" id="ARBA00022490"/>
    </source>
</evidence>
<protein>
    <recommendedName>
        <fullName evidence="5">Mitotic-spindle organizing protein 1</fullName>
    </recommendedName>
    <alternativeName>
        <fullName evidence="8">Mitotic-spindle organizing protein associated with a ring of gamma-tubulin 1</fullName>
    </alternativeName>
</protein>
<dbReference type="GO" id="GO:0090307">
    <property type="term" value="P:mitotic spindle assembly"/>
    <property type="evidence" value="ECO:0007669"/>
    <property type="project" value="TreeGrafter"/>
</dbReference>